<accession>U3B6J9</accession>
<dbReference type="Proteomes" id="UP000016562">
    <property type="component" value="Unassembled WGS sequence"/>
</dbReference>
<keyword evidence="2" id="KW-1185">Reference proteome</keyword>
<dbReference type="AlphaFoldDB" id="U3B6J9"/>
<reference evidence="1 2" key="1">
    <citation type="submission" date="2013-09" db="EMBL/GenBank/DDBJ databases">
        <title>Whole genome shotgun sequence of Vibrio ezurae NBRC 102218.</title>
        <authorList>
            <person name="Yoshida I."/>
            <person name="Hosoyama A."/>
            <person name="Numata M."/>
            <person name="Hashimoto M."/>
            <person name="Hosoyama Y."/>
            <person name="Tsuchikane K."/>
            <person name="Noguchi M."/>
            <person name="Hirakata S."/>
            <person name="Ichikawa N."/>
            <person name="Ohji S."/>
            <person name="Yamazoe A."/>
            <person name="Fujita N."/>
        </authorList>
    </citation>
    <scope>NUCLEOTIDE SEQUENCE [LARGE SCALE GENOMIC DNA]</scope>
    <source>
        <strain evidence="1 2">NBRC 102218</strain>
    </source>
</reference>
<name>U3B6J9_9VIBR</name>
<comment type="caution">
    <text evidence="1">The sequence shown here is derived from an EMBL/GenBank/DDBJ whole genome shotgun (WGS) entry which is preliminary data.</text>
</comment>
<gene>
    <name evidence="1" type="ORF">VEZ01S_49_00100</name>
</gene>
<dbReference type="OrthoDB" id="7067004at2"/>
<dbReference type="EMBL" id="BATM01000049">
    <property type="protein sequence ID" value="GAD81052.1"/>
    <property type="molecule type" value="Genomic_DNA"/>
</dbReference>
<organism evidence="1 2">
    <name type="scientific">Vibrio ezurae NBRC 102218</name>
    <dbReference type="NCBI Taxonomy" id="1219080"/>
    <lineage>
        <taxon>Bacteria</taxon>
        <taxon>Pseudomonadati</taxon>
        <taxon>Pseudomonadota</taxon>
        <taxon>Gammaproteobacteria</taxon>
        <taxon>Vibrionales</taxon>
        <taxon>Vibrionaceae</taxon>
        <taxon>Vibrio</taxon>
    </lineage>
</organism>
<protein>
    <submittedName>
        <fullName evidence="1">Uncharacterized protein</fullName>
    </submittedName>
</protein>
<evidence type="ECO:0000313" key="2">
    <source>
        <dbReference type="Proteomes" id="UP000016562"/>
    </source>
</evidence>
<dbReference type="RefSeq" id="WP_021714751.1">
    <property type="nucleotide sequence ID" value="NZ_BATM01000049.1"/>
</dbReference>
<dbReference type="eggNOG" id="ENOG5034072">
    <property type="taxonomic scope" value="Bacteria"/>
</dbReference>
<sequence>MNLEFDRRNTARISLQEFCSCMERLIDDELMMQYAVISMHNALQGYMTIYLRDNDLLDTWKNVHAKKWQEVEYPKMLATEGIYQPKRYPQLDFFMDLFDKVFSSKDHSLERESINALNEQRNNFIHFNTDYFTLEKQYALDACAEALKAIIFIASLDRRLFYYEEEQQDFEALCEKAKGQIDTHQSPNK</sequence>
<evidence type="ECO:0000313" key="1">
    <source>
        <dbReference type="EMBL" id="GAD81052.1"/>
    </source>
</evidence>
<proteinExistence type="predicted"/>